<comment type="function">
    <text evidence="7">Involved in phosphonate degradation.</text>
</comment>
<dbReference type="InterPro" id="IPR024169">
    <property type="entry name" value="SP_NH2Trfase/AEP_transaminase"/>
</dbReference>
<gene>
    <name evidence="7 9" type="primary">phnW</name>
    <name evidence="9" type="ORF">GCM10022212_33160</name>
</gene>
<dbReference type="EMBL" id="BAAAZE010000014">
    <property type="protein sequence ID" value="GAA4031751.1"/>
    <property type="molecule type" value="Genomic_DNA"/>
</dbReference>
<dbReference type="NCBIfam" id="NF010006">
    <property type="entry name" value="PRK13479.1"/>
    <property type="match status" value="1"/>
</dbReference>
<comment type="caution">
    <text evidence="9">The sequence shown here is derived from an EMBL/GenBank/DDBJ whole genome shotgun (WGS) entry which is preliminary data.</text>
</comment>
<evidence type="ECO:0000256" key="5">
    <source>
        <dbReference type="ARBA" id="ARBA00023317"/>
    </source>
</evidence>
<keyword evidence="2 7" id="KW-0032">Aminotransferase</keyword>
<dbReference type="RefSeq" id="WP_344764999.1">
    <property type="nucleotide sequence ID" value="NZ_BAAAZE010000014.1"/>
</dbReference>
<keyword evidence="3 7" id="KW-0808">Transferase</keyword>
<dbReference type="Gene3D" id="3.90.1150.10">
    <property type="entry name" value="Aspartate Aminotransferase, domain 1"/>
    <property type="match status" value="1"/>
</dbReference>
<evidence type="ECO:0000259" key="8">
    <source>
        <dbReference type="Pfam" id="PF00266"/>
    </source>
</evidence>
<dbReference type="InterPro" id="IPR015422">
    <property type="entry name" value="PyrdxlP-dep_Trfase_small"/>
</dbReference>
<dbReference type="NCBIfam" id="TIGR03301">
    <property type="entry name" value="PhnW-AepZ"/>
    <property type="match status" value="1"/>
</dbReference>
<keyword evidence="4 7" id="KW-0663">Pyridoxal phosphate</keyword>
<comment type="catalytic activity">
    <reaction evidence="6 7">
        <text>(2-aminoethyl)phosphonate + pyruvate = phosphonoacetaldehyde + L-alanine</text>
        <dbReference type="Rhea" id="RHEA:17021"/>
        <dbReference type="ChEBI" id="CHEBI:15361"/>
        <dbReference type="ChEBI" id="CHEBI:57418"/>
        <dbReference type="ChEBI" id="CHEBI:57972"/>
        <dbReference type="ChEBI" id="CHEBI:58383"/>
        <dbReference type="EC" id="2.6.1.37"/>
    </reaction>
</comment>
<dbReference type="NCBIfam" id="TIGR02326">
    <property type="entry name" value="transamin_PhnW"/>
    <property type="match status" value="1"/>
</dbReference>
<feature type="modified residue" description="N6-(pyridoxal phosphate)lysine" evidence="7">
    <location>
        <position position="195"/>
    </location>
</feature>
<organism evidence="9 10">
    <name type="scientific">Actimicrobium antarcticum</name>
    <dbReference type="NCBI Taxonomy" id="1051899"/>
    <lineage>
        <taxon>Bacteria</taxon>
        <taxon>Pseudomonadati</taxon>
        <taxon>Pseudomonadota</taxon>
        <taxon>Betaproteobacteria</taxon>
        <taxon>Burkholderiales</taxon>
        <taxon>Oxalobacteraceae</taxon>
        <taxon>Actimicrobium</taxon>
    </lineage>
</organism>
<dbReference type="HAMAP" id="MF_01376">
    <property type="entry name" value="PhnW_aminotrans_5"/>
    <property type="match status" value="1"/>
</dbReference>
<evidence type="ECO:0000256" key="4">
    <source>
        <dbReference type="ARBA" id="ARBA00022898"/>
    </source>
</evidence>
<proteinExistence type="inferred from homology"/>
<evidence type="ECO:0000256" key="2">
    <source>
        <dbReference type="ARBA" id="ARBA00022576"/>
    </source>
</evidence>
<dbReference type="Proteomes" id="UP001501353">
    <property type="component" value="Unassembled WGS sequence"/>
</dbReference>
<dbReference type="InterPro" id="IPR000192">
    <property type="entry name" value="Aminotrans_V_dom"/>
</dbReference>
<dbReference type="InterPro" id="IPR012703">
    <property type="entry name" value="NH2EtPonate_pyrv_transaminase"/>
</dbReference>
<dbReference type="InterPro" id="IPR015424">
    <property type="entry name" value="PyrdxlP-dep_Trfase"/>
</dbReference>
<dbReference type="PIRSF" id="PIRSF000524">
    <property type="entry name" value="SPT"/>
    <property type="match status" value="1"/>
</dbReference>
<dbReference type="Gene3D" id="3.40.640.10">
    <property type="entry name" value="Type I PLP-dependent aspartate aminotransferase-like (Major domain)"/>
    <property type="match status" value="1"/>
</dbReference>
<evidence type="ECO:0000256" key="1">
    <source>
        <dbReference type="ARBA" id="ARBA00001933"/>
    </source>
</evidence>
<dbReference type="Pfam" id="PF00266">
    <property type="entry name" value="Aminotran_5"/>
    <property type="match status" value="1"/>
</dbReference>
<accession>A0ABP7TV60</accession>
<comment type="similarity">
    <text evidence="7">Belongs to the class-V pyridoxal-phosphate-dependent aminotransferase family. PhnW subfamily.</text>
</comment>
<dbReference type="SUPFAM" id="SSF53383">
    <property type="entry name" value="PLP-dependent transferases"/>
    <property type="match status" value="1"/>
</dbReference>
<dbReference type="InterPro" id="IPR015421">
    <property type="entry name" value="PyrdxlP-dep_Trfase_major"/>
</dbReference>
<evidence type="ECO:0000313" key="10">
    <source>
        <dbReference type="Proteomes" id="UP001501353"/>
    </source>
</evidence>
<keyword evidence="5 7" id="KW-0670">Pyruvate</keyword>
<sequence>MHAIDRDPLLLTPGPLTTSLRTKQAMLHDWGSWDAAFNHITAEVCRQLVDIVHGAETHVCVPLQGSGTFSVEAALGTLVPRGAKVLVPNNGAYCARILKILKILGREAVELPTAENCPFDPLAIESALMADPDISHVALVHCETGTGILNPLPEIAAAVARQQRGLIIDAMSSFAAIEIDVRTMPFDALIAASGKCLEGVPGIGFVIAARDKLAASAGNSHSLAMDLHDQWIYMQKTTQWRFTPPTHVVVALHEALAQYQEEGGQAVRGARYRANCAALTQGMARLGLLPYVAAQFQAPIIVTFHAPQHAAYDFQTFYQGVRERGFILYPGKLTRIETFRVGCIGALTPQDLVHVVDAIAATLAAMGVMGARGATDAMAVV</sequence>
<reference evidence="10" key="1">
    <citation type="journal article" date="2019" name="Int. J. Syst. Evol. Microbiol.">
        <title>The Global Catalogue of Microorganisms (GCM) 10K type strain sequencing project: providing services to taxonomists for standard genome sequencing and annotation.</title>
        <authorList>
            <consortium name="The Broad Institute Genomics Platform"/>
            <consortium name="The Broad Institute Genome Sequencing Center for Infectious Disease"/>
            <person name="Wu L."/>
            <person name="Ma J."/>
        </authorList>
    </citation>
    <scope>NUCLEOTIDE SEQUENCE [LARGE SCALE GENOMIC DNA]</scope>
    <source>
        <strain evidence="10">JCM 16673</strain>
    </source>
</reference>
<evidence type="ECO:0000256" key="7">
    <source>
        <dbReference type="HAMAP-Rule" id="MF_01376"/>
    </source>
</evidence>
<dbReference type="EC" id="2.6.1.37" evidence="7"/>
<evidence type="ECO:0000313" key="9">
    <source>
        <dbReference type="EMBL" id="GAA4031751.1"/>
    </source>
</evidence>
<name>A0ABP7TV60_9BURK</name>
<evidence type="ECO:0000256" key="6">
    <source>
        <dbReference type="ARBA" id="ARBA00049460"/>
    </source>
</evidence>
<comment type="subunit">
    <text evidence="7">Homodimer.</text>
</comment>
<comment type="cofactor">
    <cofactor evidence="1 7">
        <name>pyridoxal 5'-phosphate</name>
        <dbReference type="ChEBI" id="CHEBI:597326"/>
    </cofactor>
</comment>
<dbReference type="PANTHER" id="PTHR42778:SF1">
    <property type="entry name" value="2-AMINOETHYLPHOSPHONATE--PYRUVATE TRANSAMINASE"/>
    <property type="match status" value="1"/>
</dbReference>
<evidence type="ECO:0000256" key="3">
    <source>
        <dbReference type="ARBA" id="ARBA00022679"/>
    </source>
</evidence>
<protein>
    <recommendedName>
        <fullName evidence="7">2-aminoethylphosphonate--pyruvate transaminase</fullName>
        <ecNumber evidence="7">2.6.1.37</ecNumber>
    </recommendedName>
    <alternativeName>
        <fullName evidence="7">2-aminoethylphosphonate aminotransferase</fullName>
    </alternativeName>
    <alternativeName>
        <fullName evidence="7">AEP transaminase</fullName>
        <shortName evidence="7">AEPT</shortName>
    </alternativeName>
</protein>
<keyword evidence="10" id="KW-1185">Reference proteome</keyword>
<feature type="domain" description="Aminotransferase class V" evidence="8">
    <location>
        <begin position="43"/>
        <end position="317"/>
    </location>
</feature>
<dbReference type="PANTHER" id="PTHR42778">
    <property type="entry name" value="2-AMINOETHYLPHOSPHONATE--PYRUVATE TRANSAMINASE"/>
    <property type="match status" value="1"/>
</dbReference>